<evidence type="ECO:0000256" key="4">
    <source>
        <dbReference type="ARBA" id="ARBA00023136"/>
    </source>
</evidence>
<evidence type="ECO:0000313" key="7">
    <source>
        <dbReference type="EMBL" id="CAB9516917.1"/>
    </source>
</evidence>
<dbReference type="AlphaFoldDB" id="A0A9N8E9B6"/>
<feature type="transmembrane region" description="Helical" evidence="6">
    <location>
        <begin position="190"/>
        <end position="208"/>
    </location>
</feature>
<feature type="region of interest" description="Disordered" evidence="5">
    <location>
        <begin position="667"/>
        <end position="701"/>
    </location>
</feature>
<name>A0A9N8E9B6_9STRA</name>
<keyword evidence="2 6" id="KW-0812">Transmembrane</keyword>
<dbReference type="Proteomes" id="UP001153069">
    <property type="component" value="Unassembled WGS sequence"/>
</dbReference>
<proteinExistence type="predicted"/>
<evidence type="ECO:0000313" key="8">
    <source>
        <dbReference type="Proteomes" id="UP001153069"/>
    </source>
</evidence>
<evidence type="ECO:0000256" key="5">
    <source>
        <dbReference type="SAM" id="MobiDB-lite"/>
    </source>
</evidence>
<evidence type="ECO:0008006" key="9">
    <source>
        <dbReference type="Google" id="ProtNLM"/>
    </source>
</evidence>
<dbReference type="PANTHER" id="PTHR23112:SF0">
    <property type="entry name" value="TRANSMEMBRANE PROTEIN 116"/>
    <property type="match status" value="1"/>
</dbReference>
<dbReference type="GO" id="GO:0005886">
    <property type="term" value="C:plasma membrane"/>
    <property type="evidence" value="ECO:0007669"/>
    <property type="project" value="TreeGrafter"/>
</dbReference>
<feature type="transmembrane region" description="Helical" evidence="6">
    <location>
        <begin position="331"/>
        <end position="355"/>
    </location>
</feature>
<dbReference type="GO" id="GO:0004930">
    <property type="term" value="F:G protein-coupled receptor activity"/>
    <property type="evidence" value="ECO:0007669"/>
    <property type="project" value="TreeGrafter"/>
</dbReference>
<feature type="transmembrane region" description="Helical" evidence="6">
    <location>
        <begin position="61"/>
        <end position="82"/>
    </location>
</feature>
<gene>
    <name evidence="7" type="ORF">SEMRO_815_G206520.1</name>
</gene>
<reference evidence="7" key="1">
    <citation type="submission" date="2020-06" db="EMBL/GenBank/DDBJ databases">
        <authorList>
            <consortium name="Plant Systems Biology data submission"/>
        </authorList>
    </citation>
    <scope>NUCLEOTIDE SEQUENCE</scope>
    <source>
        <strain evidence="7">D6</strain>
    </source>
</reference>
<comment type="subcellular location">
    <subcellularLocation>
        <location evidence="1">Membrane</location>
        <topology evidence="1">Multi-pass membrane protein</topology>
    </subcellularLocation>
</comment>
<keyword evidence="4 6" id="KW-0472">Membrane</keyword>
<sequence length="701" mass="77373">METSGWMQNDARMLVDFDDQFLATQDASLLALNSSSSYTGSGMANTTEDEAYYEAGKVALILPRLTAVISLFAIVCVAIEAWKDLAATKKNRGGVQSTTRKSASTITHIQLFYQIPLFCQAVAFALGSTAAPNGEVWGAIGNTATCTAQGFLFQFGVHAAIGWDATLSATYLMIVRYNVAEFRLQAWERYYHIVIWPCTLAICIYPLVRGMYNFNHSFCWLESYPNDCVGDECIRGEGAALWQNMASFLMMIQLVYSISVMAALYWSIRGLENWNRRYGSSNFESPSSDEAAVSRRNSRAVGIQGMMYASGMVTTSLPIIIYTLLGNMAGVWSAGFFVFANSVVPLIGYVNFLIFMRKRAECKTRYAKLLRKAHSWLFDYELLCNCHLQCLPVHAGEVNDTAPSTLPRGNPCSDSGPPVQPQMQPQIEPLHATEDKQSDASEGASGRSEGIWISFQRTSQRISQWISQLGESQYSSECDRFDNPPSRPVRFKSEAANPPTMPVRVISEVTDVDAGKSGRLNSGEATPSIPVRLESCTLRAGSEGLLVERQCDASPAKPPRFASEIDDVEQDVEGKTLDVSPAKPLRFVSECDVAEHGESTRTLDLSPAKPLRLASQCGVKEQHEGTGNIDSTPTNPLRWTSEIDVPEQDDFTRTSNVSPMKPLRFVSECDFPDPQHDSVGSLDMPPSNPRRFESECEVSEL</sequence>
<evidence type="ECO:0000256" key="2">
    <source>
        <dbReference type="ARBA" id="ARBA00022692"/>
    </source>
</evidence>
<feature type="transmembrane region" description="Helical" evidence="6">
    <location>
        <begin position="305"/>
        <end position="325"/>
    </location>
</feature>
<keyword evidence="3 6" id="KW-1133">Transmembrane helix</keyword>
<organism evidence="7 8">
    <name type="scientific">Seminavis robusta</name>
    <dbReference type="NCBI Taxonomy" id="568900"/>
    <lineage>
        <taxon>Eukaryota</taxon>
        <taxon>Sar</taxon>
        <taxon>Stramenopiles</taxon>
        <taxon>Ochrophyta</taxon>
        <taxon>Bacillariophyta</taxon>
        <taxon>Bacillariophyceae</taxon>
        <taxon>Bacillariophycidae</taxon>
        <taxon>Naviculales</taxon>
        <taxon>Naviculaceae</taxon>
        <taxon>Seminavis</taxon>
    </lineage>
</organism>
<dbReference type="GO" id="GO:0007189">
    <property type="term" value="P:adenylate cyclase-activating G protein-coupled receptor signaling pathway"/>
    <property type="evidence" value="ECO:0007669"/>
    <property type="project" value="TreeGrafter"/>
</dbReference>
<evidence type="ECO:0000256" key="3">
    <source>
        <dbReference type="ARBA" id="ARBA00022989"/>
    </source>
</evidence>
<protein>
    <recommendedName>
        <fullName evidence="9">G-protein coupled receptors family 2 profile 2 domain-containing protein</fullName>
    </recommendedName>
</protein>
<keyword evidence="8" id="KW-1185">Reference proteome</keyword>
<feature type="region of interest" description="Disordered" evidence="5">
    <location>
        <begin position="401"/>
        <end position="424"/>
    </location>
</feature>
<comment type="caution">
    <text evidence="7">The sequence shown here is derived from an EMBL/GenBank/DDBJ whole genome shotgun (WGS) entry which is preliminary data.</text>
</comment>
<dbReference type="OrthoDB" id="18453at2759"/>
<accession>A0A9N8E9B6</accession>
<feature type="transmembrane region" description="Helical" evidence="6">
    <location>
        <begin position="245"/>
        <end position="268"/>
    </location>
</feature>
<dbReference type="PANTHER" id="PTHR23112">
    <property type="entry name" value="G PROTEIN-COUPLED RECEPTOR 157-RELATED"/>
    <property type="match status" value="1"/>
</dbReference>
<evidence type="ECO:0000256" key="6">
    <source>
        <dbReference type="SAM" id="Phobius"/>
    </source>
</evidence>
<evidence type="ECO:0000256" key="1">
    <source>
        <dbReference type="ARBA" id="ARBA00004141"/>
    </source>
</evidence>
<dbReference type="EMBL" id="CAICTM010000814">
    <property type="protein sequence ID" value="CAB9516917.1"/>
    <property type="molecule type" value="Genomic_DNA"/>
</dbReference>